<feature type="domain" description="PHB de-polymerase C-terminal" evidence="1">
    <location>
        <begin position="211"/>
        <end position="411"/>
    </location>
</feature>
<dbReference type="InterPro" id="IPR029058">
    <property type="entry name" value="AB_hydrolase_fold"/>
</dbReference>
<proteinExistence type="predicted"/>
<dbReference type="PANTHER" id="PTHR36837">
    <property type="entry name" value="POLY(3-HYDROXYALKANOATE) POLYMERASE SUBUNIT PHAC"/>
    <property type="match status" value="1"/>
</dbReference>
<dbReference type="InterPro" id="IPR051321">
    <property type="entry name" value="PHA/PHB_synthase"/>
</dbReference>
<dbReference type="NCBIfam" id="TIGR01849">
    <property type="entry name" value="PHB_depoly_PhaZ"/>
    <property type="match status" value="1"/>
</dbReference>
<dbReference type="OrthoDB" id="9774318at2"/>
<dbReference type="Pfam" id="PF06850">
    <property type="entry name" value="PHB_depo_C"/>
    <property type="match status" value="1"/>
</dbReference>
<evidence type="ECO:0000313" key="2">
    <source>
        <dbReference type="EMBL" id="TPE49856.1"/>
    </source>
</evidence>
<accession>A0A501WVF0</accession>
<dbReference type="InterPro" id="IPR010915">
    <property type="entry name" value="PHB_depoly_PhaZ"/>
</dbReference>
<evidence type="ECO:0000259" key="1">
    <source>
        <dbReference type="Pfam" id="PF06850"/>
    </source>
</evidence>
<organism evidence="2 3">
    <name type="scientific">Amaricoccus solimangrovi</name>
    <dbReference type="NCBI Taxonomy" id="2589815"/>
    <lineage>
        <taxon>Bacteria</taxon>
        <taxon>Pseudomonadati</taxon>
        <taxon>Pseudomonadota</taxon>
        <taxon>Alphaproteobacteria</taxon>
        <taxon>Rhodobacterales</taxon>
        <taxon>Paracoccaceae</taxon>
        <taxon>Amaricoccus</taxon>
    </lineage>
</organism>
<dbReference type="InterPro" id="IPR009656">
    <property type="entry name" value="PHB_depo_C"/>
</dbReference>
<dbReference type="PIRSF" id="PIRSF020818">
    <property type="entry name" value="PHB_depoly_PhaZ"/>
    <property type="match status" value="1"/>
</dbReference>
<reference evidence="2 3" key="1">
    <citation type="submission" date="2019-06" db="EMBL/GenBank/DDBJ databases">
        <title>A novel bacterium of genus Amaricoccus, isolated from marine sediment.</title>
        <authorList>
            <person name="Huang H."/>
            <person name="Mo K."/>
            <person name="Hu Y."/>
        </authorList>
    </citation>
    <scope>NUCLEOTIDE SEQUENCE [LARGE SCALE GENOMIC DNA]</scope>
    <source>
        <strain evidence="2 3">HB172011</strain>
    </source>
</reference>
<evidence type="ECO:0000313" key="3">
    <source>
        <dbReference type="Proteomes" id="UP000319255"/>
    </source>
</evidence>
<dbReference type="EMBL" id="VFRP01000012">
    <property type="protein sequence ID" value="TPE49856.1"/>
    <property type="molecule type" value="Genomic_DNA"/>
</dbReference>
<dbReference type="Proteomes" id="UP000319255">
    <property type="component" value="Unassembled WGS sequence"/>
</dbReference>
<sequence>MLLYHAYEMTHAALSPMRAAARISQEMVSNPLNLLSESYGNRAVSAALDMFIQATRRYGKPEFGLETTLVDGFETPVVEEVVWSRPFCDLLRFRRDSAAAAARRDPKVLIVAPMSGHYATLLRGTVQAMLPEHDVHITDWVDARQVPLSHGDFDLDDYTDYLIEMVRTLARDGERVHVMAVCQPGVPALVAASLMAMERDPLRPASLTLMGSPIDTARNPKQPNELAQSHPLSWFEQNVVVRVPWPNPGAMRRVYPGFLQLSGFLSMNFDRHMDAHISQFKNLVKGDGDSAEAHRRFYDEYMAVMDLTAGFYLQTIERVFQRRLLALGEYRYRDRPVDPGAMTDIALMTIEGEKDDITGLGQTEAAQDLARGLPDSEREHLVVEGVGHYGVFNGSRWRGSTQPRVRDFIAAHRRDIAPARPRLVVSDRIAAAPRAEV</sequence>
<name>A0A501WVF0_9RHOB</name>
<dbReference type="AlphaFoldDB" id="A0A501WVF0"/>
<keyword evidence="3" id="KW-1185">Reference proteome</keyword>
<comment type="caution">
    <text evidence="2">The sequence shown here is derived from an EMBL/GenBank/DDBJ whole genome shotgun (WGS) entry which is preliminary data.</text>
</comment>
<protein>
    <submittedName>
        <fullName evidence="2">Polyhydroxyalkanoate depolymerase</fullName>
    </submittedName>
</protein>
<dbReference type="Gene3D" id="3.40.50.1820">
    <property type="entry name" value="alpha/beta hydrolase"/>
    <property type="match status" value="1"/>
</dbReference>
<dbReference type="PANTHER" id="PTHR36837:SF4">
    <property type="entry name" value="BLR0908 PROTEIN"/>
    <property type="match status" value="1"/>
</dbReference>
<dbReference type="RefSeq" id="WP_140454555.1">
    <property type="nucleotide sequence ID" value="NZ_VFRP01000012.1"/>
</dbReference>
<dbReference type="SUPFAM" id="SSF53474">
    <property type="entry name" value="alpha/beta-Hydrolases"/>
    <property type="match status" value="1"/>
</dbReference>
<gene>
    <name evidence="2" type="ORF">FJM51_12885</name>
</gene>